<gene>
    <name evidence="3" type="ORF">SAMN05216337_106215</name>
</gene>
<dbReference type="PANTHER" id="PTHR43174:SF1">
    <property type="entry name" value="UDP-N-ACETYLGLUCOSAMINE 2-EPIMERASE"/>
    <property type="match status" value="1"/>
</dbReference>
<dbReference type="InterPro" id="IPR029767">
    <property type="entry name" value="WecB-like"/>
</dbReference>
<dbReference type="NCBIfam" id="TIGR00236">
    <property type="entry name" value="wecB"/>
    <property type="match status" value="1"/>
</dbReference>
<evidence type="ECO:0000259" key="2">
    <source>
        <dbReference type="Pfam" id="PF02350"/>
    </source>
</evidence>
<accession>A0A1G7MBQ8</accession>
<dbReference type="CDD" id="cd03786">
    <property type="entry name" value="GTB_UDP-GlcNAc_2-Epimerase"/>
    <property type="match status" value="1"/>
</dbReference>
<feature type="domain" description="UDP-N-acetylglucosamine 2-epimerase" evidence="2">
    <location>
        <begin position="24"/>
        <end position="349"/>
    </location>
</feature>
<dbReference type="Pfam" id="PF02350">
    <property type="entry name" value="Epimerase_2"/>
    <property type="match status" value="1"/>
</dbReference>
<name>A0A1G7MBQ8_9BRAD</name>
<dbReference type="EMBL" id="FMZW01000062">
    <property type="protein sequence ID" value="SDF58600.1"/>
    <property type="molecule type" value="Genomic_DNA"/>
</dbReference>
<dbReference type="Proteomes" id="UP000199245">
    <property type="component" value="Unassembled WGS sequence"/>
</dbReference>
<dbReference type="GO" id="GO:0016853">
    <property type="term" value="F:isomerase activity"/>
    <property type="evidence" value="ECO:0007669"/>
    <property type="project" value="UniProtKB-KW"/>
</dbReference>
<reference evidence="3 4" key="1">
    <citation type="submission" date="2016-10" db="EMBL/GenBank/DDBJ databases">
        <authorList>
            <person name="de Groot N.N."/>
        </authorList>
    </citation>
    <scope>NUCLEOTIDE SEQUENCE [LARGE SCALE GENOMIC DNA]</scope>
    <source>
        <strain evidence="3 4">R5</strain>
    </source>
</reference>
<dbReference type="Gene3D" id="3.40.50.2000">
    <property type="entry name" value="Glycogen Phosphorylase B"/>
    <property type="match status" value="2"/>
</dbReference>
<comment type="similarity">
    <text evidence="1">Belongs to the UDP-N-acetylglucosamine 2-epimerase family.</text>
</comment>
<organism evidence="3 4">
    <name type="scientific">Bradyrhizobium brasilense</name>
    <dbReference type="NCBI Taxonomy" id="1419277"/>
    <lineage>
        <taxon>Bacteria</taxon>
        <taxon>Pseudomonadati</taxon>
        <taxon>Pseudomonadota</taxon>
        <taxon>Alphaproteobacteria</taxon>
        <taxon>Hyphomicrobiales</taxon>
        <taxon>Nitrobacteraceae</taxon>
        <taxon>Bradyrhizobium</taxon>
    </lineage>
</organism>
<evidence type="ECO:0000256" key="1">
    <source>
        <dbReference type="RuleBase" id="RU003513"/>
    </source>
</evidence>
<dbReference type="InterPro" id="IPR003331">
    <property type="entry name" value="UDP_GlcNAc_Epimerase_2_dom"/>
</dbReference>
<keyword evidence="1" id="KW-0413">Isomerase</keyword>
<sequence length="361" mass="39593">MRRIISVVGARPQFVKAAVVAHAFAAKADVDHYIVHTGQHFDGNMSDVFFAELQIPAPRYRLAVHGLSHGAMTGRMLEQIESIFLTERPEAVVVYGDTNSTLAGALAAVKLHIPVAHVEAGLRSANRAMPEEINRIATDHVSDVLFTPNETALRQLLLEGLSESSIENVGDVMFDACLRYGASAVKKFDPKDYGLECSGFTLATIHRAENTDDRTRLAGIFEGLRRSGGPVLLPLHPRTRDKLTDYQLAVPSNVTILDPVGFMTMLQLERYASCIATDSGGVQKEAFFMRKPCVTMRDETEWTELVESGWNTLVGADPDRISSAIREARGPTVWPNFYGDGHASEKVVERVLSLCAGRGQD</sequence>
<dbReference type="RefSeq" id="WP_092089896.1">
    <property type="nucleotide sequence ID" value="NZ_FMZW01000062.1"/>
</dbReference>
<evidence type="ECO:0000313" key="4">
    <source>
        <dbReference type="Proteomes" id="UP000199245"/>
    </source>
</evidence>
<dbReference type="PANTHER" id="PTHR43174">
    <property type="entry name" value="UDP-N-ACETYLGLUCOSAMINE 2-EPIMERASE"/>
    <property type="match status" value="1"/>
</dbReference>
<evidence type="ECO:0000313" key="3">
    <source>
        <dbReference type="EMBL" id="SDF58600.1"/>
    </source>
</evidence>
<dbReference type="SUPFAM" id="SSF53756">
    <property type="entry name" value="UDP-Glycosyltransferase/glycogen phosphorylase"/>
    <property type="match status" value="1"/>
</dbReference>
<proteinExistence type="inferred from homology"/>
<protein>
    <submittedName>
        <fullName evidence="3">UDP-GlcNAc3NAcA epimerase</fullName>
    </submittedName>
</protein>
<dbReference type="AlphaFoldDB" id="A0A1G7MBQ8"/>